<dbReference type="Proteomes" id="UP001385951">
    <property type="component" value="Unassembled WGS sequence"/>
</dbReference>
<feature type="domain" description="Thioredoxin" evidence="2">
    <location>
        <begin position="13"/>
        <end position="106"/>
    </location>
</feature>
<reference evidence="3 4" key="1">
    <citation type="submission" date="2022-09" db="EMBL/GenBank/DDBJ databases">
        <authorList>
            <person name="Palmer J.M."/>
        </authorList>
    </citation>
    <scope>NUCLEOTIDE SEQUENCE [LARGE SCALE GENOMIC DNA]</scope>
    <source>
        <strain evidence="3 4">DSM 7382</strain>
    </source>
</reference>
<dbReference type="PANTHER" id="PTHR12452:SF0">
    <property type="entry name" value="THIOREDOXIN DOMAIN-CONTAINING PROTEIN 17"/>
    <property type="match status" value="1"/>
</dbReference>
<comment type="similarity">
    <text evidence="1">Belongs to the thioredoxin family.</text>
</comment>
<dbReference type="InterPro" id="IPR010357">
    <property type="entry name" value="TXNDC17_dom"/>
</dbReference>
<evidence type="ECO:0000259" key="2">
    <source>
        <dbReference type="Pfam" id="PF06110"/>
    </source>
</evidence>
<dbReference type="GO" id="GO:0047134">
    <property type="term" value="F:protein-disulfide reductase [NAD(P)H] activity"/>
    <property type="evidence" value="ECO:0007669"/>
    <property type="project" value="InterPro"/>
</dbReference>
<comment type="caution">
    <text evidence="3">The sequence shown here is derived from an EMBL/GenBank/DDBJ whole genome shotgun (WGS) entry which is preliminary data.</text>
</comment>
<accession>A0AAW0GQV2</accession>
<protein>
    <recommendedName>
        <fullName evidence="2">Thioredoxin domain-containing protein</fullName>
    </recommendedName>
</protein>
<dbReference type="GO" id="GO:0005829">
    <property type="term" value="C:cytosol"/>
    <property type="evidence" value="ECO:0007669"/>
    <property type="project" value="TreeGrafter"/>
</dbReference>
<dbReference type="SUPFAM" id="SSF52833">
    <property type="entry name" value="Thioredoxin-like"/>
    <property type="match status" value="1"/>
</dbReference>
<dbReference type="AlphaFoldDB" id="A0AAW0GQV2"/>
<organism evidence="3 4">
    <name type="scientific">Cerrena zonata</name>
    <dbReference type="NCBI Taxonomy" id="2478898"/>
    <lineage>
        <taxon>Eukaryota</taxon>
        <taxon>Fungi</taxon>
        <taxon>Dikarya</taxon>
        <taxon>Basidiomycota</taxon>
        <taxon>Agaricomycotina</taxon>
        <taxon>Agaricomycetes</taxon>
        <taxon>Polyporales</taxon>
        <taxon>Cerrenaceae</taxon>
        <taxon>Cerrena</taxon>
    </lineage>
</organism>
<evidence type="ECO:0000313" key="3">
    <source>
        <dbReference type="EMBL" id="KAK7695021.1"/>
    </source>
</evidence>
<dbReference type="Gene3D" id="3.40.30.10">
    <property type="entry name" value="Glutaredoxin"/>
    <property type="match status" value="1"/>
</dbReference>
<dbReference type="InterPro" id="IPR036249">
    <property type="entry name" value="Thioredoxin-like_sf"/>
</dbReference>
<evidence type="ECO:0000313" key="4">
    <source>
        <dbReference type="Proteomes" id="UP001385951"/>
    </source>
</evidence>
<keyword evidence="4" id="KW-1185">Reference proteome</keyword>
<proteinExistence type="inferred from homology"/>
<dbReference type="PANTHER" id="PTHR12452">
    <property type="entry name" value="42-9-9 PROTEIN-RELATED"/>
    <property type="match status" value="1"/>
</dbReference>
<evidence type="ECO:0000256" key="1">
    <source>
        <dbReference type="ARBA" id="ARBA00008987"/>
    </source>
</evidence>
<sequence length="113" mass="12398">MPIHTTEDPAKLESVKGASEKFLIFFSSRNEGGKLWCPDCVAVEELIERTFAPADAPDALLVYVGQKPEWKSPANVFRGPPFNVGSIPTIIRVHDGARLVDGDFHESLATFLS</sequence>
<dbReference type="Pfam" id="PF06110">
    <property type="entry name" value="TXD17-like_Trx"/>
    <property type="match status" value="1"/>
</dbReference>
<gene>
    <name evidence="3" type="ORF">QCA50_002209</name>
</gene>
<name>A0AAW0GQV2_9APHY</name>
<dbReference type="InterPro" id="IPR045108">
    <property type="entry name" value="TXNDC17-like"/>
</dbReference>
<dbReference type="EMBL" id="JASBNA010000002">
    <property type="protein sequence ID" value="KAK7695021.1"/>
    <property type="molecule type" value="Genomic_DNA"/>
</dbReference>